<reference evidence="4 5" key="1">
    <citation type="submission" date="2020-03" db="EMBL/GenBank/DDBJ databases">
        <title>Soil Listeria distribution.</title>
        <authorList>
            <person name="Liao J."/>
            <person name="Wiedmann M."/>
        </authorList>
    </citation>
    <scope>NUCLEOTIDE SEQUENCE [LARGE SCALE GENOMIC DNA]</scope>
    <source>
        <strain evidence="3 5">FSL L7-1515</strain>
        <strain evidence="2 4">FSL L7-1554</strain>
    </source>
</reference>
<gene>
    <name evidence="2" type="ORF">HCJ38_10670</name>
    <name evidence="3" type="ORF">HCJ59_11385</name>
</gene>
<evidence type="ECO:0000313" key="2">
    <source>
        <dbReference type="EMBL" id="MBC1489462.1"/>
    </source>
</evidence>
<evidence type="ECO:0000313" key="5">
    <source>
        <dbReference type="Proteomes" id="UP000587800"/>
    </source>
</evidence>
<dbReference type="RefSeq" id="WP_185347253.1">
    <property type="nucleotide sequence ID" value="NZ_JAASTU010000013.1"/>
</dbReference>
<feature type="transmembrane region" description="Helical" evidence="1">
    <location>
        <begin position="12"/>
        <end position="31"/>
    </location>
</feature>
<evidence type="ECO:0000256" key="1">
    <source>
        <dbReference type="SAM" id="Phobius"/>
    </source>
</evidence>
<evidence type="ECO:0000313" key="3">
    <source>
        <dbReference type="EMBL" id="MBC1510487.1"/>
    </source>
</evidence>
<organism evidence="2 4">
    <name type="scientific">Listeria immobilis</name>
    <dbReference type="NCBI Taxonomy" id="2713502"/>
    <lineage>
        <taxon>Bacteria</taxon>
        <taxon>Bacillati</taxon>
        <taxon>Bacillota</taxon>
        <taxon>Bacilli</taxon>
        <taxon>Bacillales</taxon>
        <taxon>Listeriaceae</taxon>
        <taxon>Listeria</taxon>
    </lineage>
</organism>
<protein>
    <submittedName>
        <fullName evidence="2">Uncharacterized protein</fullName>
    </submittedName>
</protein>
<keyword evidence="1" id="KW-0472">Membrane</keyword>
<dbReference type="EMBL" id="JAASUB010000013">
    <property type="protein sequence ID" value="MBC1510487.1"/>
    <property type="molecule type" value="Genomic_DNA"/>
</dbReference>
<accession>A0A7X0X8E7</accession>
<dbReference type="Proteomes" id="UP000561617">
    <property type="component" value="Unassembled WGS sequence"/>
</dbReference>
<dbReference type="EMBL" id="JAASTW010000013">
    <property type="protein sequence ID" value="MBC1489462.1"/>
    <property type="molecule type" value="Genomic_DNA"/>
</dbReference>
<keyword evidence="1" id="KW-0812">Transmembrane</keyword>
<comment type="caution">
    <text evidence="2">The sequence shown here is derived from an EMBL/GenBank/DDBJ whole genome shotgun (WGS) entry which is preliminary data.</text>
</comment>
<keyword evidence="5" id="KW-1185">Reference proteome</keyword>
<sequence length="252" mass="28625">MAGGQLIKKFTVIIIMFIIAIAAVVLFFWHVEAEEQTTKVSKTELIESNKVWVNNKMQIPIQDNIFLSTPSANTEATIAPNGDLIVTSTNNEFLKQLASADKRYKGIKTYRLRVAAKKVSEYITNVKYRFPTTTIQEKITNFEITSGERTIITEATPVKVTSVKNEDKIQTTLKTSYSNFDAEIATKLFSSKIPKEVTIADETKTLITNKDVTIYPKTFVYDFTLQKNTLLIFKEQNEEMITEPIGIEYIIK</sequence>
<dbReference type="AlphaFoldDB" id="A0A7X0X8E7"/>
<evidence type="ECO:0000313" key="4">
    <source>
        <dbReference type="Proteomes" id="UP000561617"/>
    </source>
</evidence>
<name>A0A7X0X8E7_9LIST</name>
<proteinExistence type="predicted"/>
<dbReference type="Proteomes" id="UP000587800">
    <property type="component" value="Unassembled WGS sequence"/>
</dbReference>
<keyword evidence="1" id="KW-1133">Transmembrane helix</keyword>